<keyword evidence="5" id="KW-0732">Signal</keyword>
<dbReference type="AlphaFoldDB" id="A0A3S2PH20"/>
<dbReference type="GO" id="GO:0001817">
    <property type="term" value="P:regulation of cytokine production"/>
    <property type="evidence" value="ECO:0007669"/>
    <property type="project" value="TreeGrafter"/>
</dbReference>
<dbReference type="InterPro" id="IPR013783">
    <property type="entry name" value="Ig-like_fold"/>
</dbReference>
<organism evidence="7 8">
    <name type="scientific">Oryzias javanicus</name>
    <name type="common">Javanese ricefish</name>
    <name type="synonym">Aplocheilus javanicus</name>
    <dbReference type="NCBI Taxonomy" id="123683"/>
    <lineage>
        <taxon>Eukaryota</taxon>
        <taxon>Metazoa</taxon>
        <taxon>Chordata</taxon>
        <taxon>Craniata</taxon>
        <taxon>Vertebrata</taxon>
        <taxon>Euteleostomi</taxon>
        <taxon>Actinopterygii</taxon>
        <taxon>Neopterygii</taxon>
        <taxon>Teleostei</taxon>
        <taxon>Neoteleostei</taxon>
        <taxon>Acanthomorphata</taxon>
        <taxon>Ovalentaria</taxon>
        <taxon>Atherinomorphae</taxon>
        <taxon>Beloniformes</taxon>
        <taxon>Adrianichthyidae</taxon>
        <taxon>Oryziinae</taxon>
        <taxon>Oryzias</taxon>
    </lineage>
</organism>
<dbReference type="Gene3D" id="2.60.40.10">
    <property type="entry name" value="Immunoglobulins"/>
    <property type="match status" value="2"/>
</dbReference>
<dbReference type="InterPro" id="IPR007110">
    <property type="entry name" value="Ig-like_dom"/>
</dbReference>
<evidence type="ECO:0000256" key="1">
    <source>
        <dbReference type="ARBA" id="ARBA00004370"/>
    </source>
</evidence>
<dbReference type="GO" id="GO:0009897">
    <property type="term" value="C:external side of plasma membrane"/>
    <property type="evidence" value="ECO:0007669"/>
    <property type="project" value="TreeGrafter"/>
</dbReference>
<proteinExistence type="predicted"/>
<reference evidence="7 8" key="2">
    <citation type="submission" date="2019-01" db="EMBL/GenBank/DDBJ databases">
        <title>A chromosome length genome reference of the Java medaka (oryzias javanicus).</title>
        <authorList>
            <person name="Herpin A."/>
            <person name="Takehana Y."/>
            <person name="Naruse K."/>
            <person name="Ansai S."/>
            <person name="Kawaguchi M."/>
        </authorList>
    </citation>
    <scope>NUCLEOTIDE SEQUENCE [LARGE SCALE GENOMIC DNA]</scope>
    <source>
        <strain evidence="7">RS831</strain>
        <tissue evidence="7">Whole body</tissue>
    </source>
</reference>
<dbReference type="SMART" id="SM00406">
    <property type="entry name" value="IGv"/>
    <property type="match status" value="2"/>
</dbReference>
<dbReference type="PANTHER" id="PTHR24100">
    <property type="entry name" value="BUTYROPHILIN"/>
    <property type="match status" value="1"/>
</dbReference>
<feature type="compositionally biased region" description="Polar residues" evidence="4">
    <location>
        <begin position="270"/>
        <end position="279"/>
    </location>
</feature>
<dbReference type="InterPro" id="IPR013106">
    <property type="entry name" value="Ig_V-set"/>
</dbReference>
<keyword evidence="3" id="KW-0393">Immunoglobulin domain</keyword>
<dbReference type="OrthoDB" id="10012075at2759"/>
<reference evidence="7 8" key="1">
    <citation type="submission" date="2018-11" db="EMBL/GenBank/DDBJ databases">
        <authorList>
            <person name="Lopez-Roques C."/>
            <person name="Donnadieu C."/>
            <person name="Bouchez O."/>
            <person name="Klopp C."/>
            <person name="Cabau C."/>
            <person name="Zahm M."/>
        </authorList>
    </citation>
    <scope>NUCLEOTIDE SEQUENCE [LARGE SCALE GENOMIC DNA]</scope>
    <source>
        <strain evidence="7">RS831</strain>
        <tissue evidence="7">Whole body</tissue>
    </source>
</reference>
<protein>
    <recommendedName>
        <fullName evidence="6">Ig-like domain-containing protein</fullName>
    </recommendedName>
</protein>
<feature type="domain" description="Ig-like" evidence="6">
    <location>
        <begin position="135"/>
        <end position="226"/>
    </location>
</feature>
<dbReference type="Proteomes" id="UP000283210">
    <property type="component" value="Chromosome 18"/>
</dbReference>
<dbReference type="PROSITE" id="PS50835">
    <property type="entry name" value="IG_LIKE"/>
    <property type="match status" value="2"/>
</dbReference>
<dbReference type="GO" id="GO:0005102">
    <property type="term" value="F:signaling receptor binding"/>
    <property type="evidence" value="ECO:0007669"/>
    <property type="project" value="TreeGrafter"/>
</dbReference>
<sequence>MWTLGSVLFSVLVGSSVSGSSDLIISAEPGQNITLPCGDPNINEVFLLEWIRTDLKKDEYVFLYRDNHTYPDDQHESFKNRVFLKNNQMKDEDLSVVLKNLKTEDSGRYECRVVKEDDPQRELKLISSIHLQVSPPDLNITAKPGENVTLPCGDAKINKDSVLEWTRTDLQKDKDVFFRMNNSAVSEGRPESFKNRVILKKNQVKDGDLSVVLKNLKIEDSGTYECKDMKRRSRRSADQRPPIAIINLLVSPGEKEGQHKGGGGDGGSRANINMESSSNHKQHSNRASAFQHGRLIAKQLF</sequence>
<dbReference type="EMBL" id="CM012454">
    <property type="protein sequence ID" value="RVE60866.1"/>
    <property type="molecule type" value="Genomic_DNA"/>
</dbReference>
<keyword evidence="2" id="KW-0472">Membrane</keyword>
<feature type="signal peptide" evidence="5">
    <location>
        <begin position="1"/>
        <end position="18"/>
    </location>
</feature>
<dbReference type="GO" id="GO:0050852">
    <property type="term" value="P:T cell receptor signaling pathway"/>
    <property type="evidence" value="ECO:0007669"/>
    <property type="project" value="TreeGrafter"/>
</dbReference>
<evidence type="ECO:0000256" key="5">
    <source>
        <dbReference type="SAM" id="SignalP"/>
    </source>
</evidence>
<evidence type="ECO:0000313" key="7">
    <source>
        <dbReference type="EMBL" id="RVE60866.1"/>
    </source>
</evidence>
<name>A0A3S2PH20_ORYJA</name>
<dbReference type="InterPro" id="IPR050504">
    <property type="entry name" value="IgSF_BTN/MOG"/>
</dbReference>
<keyword evidence="8" id="KW-1185">Reference proteome</keyword>
<feature type="region of interest" description="Disordered" evidence="4">
    <location>
        <begin position="250"/>
        <end position="292"/>
    </location>
</feature>
<feature type="chain" id="PRO_5018738593" description="Ig-like domain-containing protein" evidence="5">
    <location>
        <begin position="19"/>
        <end position="301"/>
    </location>
</feature>
<evidence type="ECO:0000256" key="3">
    <source>
        <dbReference type="ARBA" id="ARBA00023319"/>
    </source>
</evidence>
<dbReference type="Pfam" id="PF07686">
    <property type="entry name" value="V-set"/>
    <property type="match status" value="2"/>
</dbReference>
<dbReference type="InterPro" id="IPR003598">
    <property type="entry name" value="Ig_sub2"/>
</dbReference>
<dbReference type="InterPro" id="IPR036179">
    <property type="entry name" value="Ig-like_dom_sf"/>
</dbReference>
<evidence type="ECO:0000259" key="6">
    <source>
        <dbReference type="PROSITE" id="PS50835"/>
    </source>
</evidence>
<evidence type="ECO:0000313" key="8">
    <source>
        <dbReference type="Proteomes" id="UP000283210"/>
    </source>
</evidence>
<evidence type="ECO:0000256" key="4">
    <source>
        <dbReference type="SAM" id="MobiDB-lite"/>
    </source>
</evidence>
<dbReference type="PANTHER" id="PTHR24100:SF151">
    <property type="entry name" value="ICOS LIGAND"/>
    <property type="match status" value="1"/>
</dbReference>
<dbReference type="SUPFAM" id="SSF48726">
    <property type="entry name" value="Immunoglobulin"/>
    <property type="match status" value="2"/>
</dbReference>
<comment type="subcellular location">
    <subcellularLocation>
        <location evidence="1">Membrane</location>
    </subcellularLocation>
</comment>
<dbReference type="SMART" id="SM00409">
    <property type="entry name" value="IG"/>
    <property type="match status" value="2"/>
</dbReference>
<dbReference type="InterPro" id="IPR003599">
    <property type="entry name" value="Ig_sub"/>
</dbReference>
<accession>A0A3S2PH20</accession>
<gene>
    <name evidence="7" type="ORF">OJAV_G00185090</name>
</gene>
<evidence type="ECO:0000256" key="2">
    <source>
        <dbReference type="ARBA" id="ARBA00023136"/>
    </source>
</evidence>
<dbReference type="SMART" id="SM00408">
    <property type="entry name" value="IGc2"/>
    <property type="match status" value="2"/>
</dbReference>
<feature type="domain" description="Ig-like" evidence="6">
    <location>
        <begin position="27"/>
        <end position="127"/>
    </location>
</feature>